<dbReference type="NCBIfam" id="NF001135">
    <property type="entry name" value="PRK00142.1-3"/>
    <property type="match status" value="1"/>
</dbReference>
<evidence type="ECO:0000256" key="1">
    <source>
        <dbReference type="HAMAP-Rule" id="MF_00469"/>
    </source>
</evidence>
<dbReference type="Pfam" id="PF17773">
    <property type="entry name" value="UPF0176_N"/>
    <property type="match status" value="1"/>
</dbReference>
<dbReference type="Proteomes" id="UP000182589">
    <property type="component" value="Unassembled WGS sequence"/>
</dbReference>
<dbReference type="PANTHER" id="PTHR43268">
    <property type="entry name" value="THIOSULFATE SULFURTRANSFERASE/RHODANESE-LIKE DOMAIN-CONTAINING PROTEIN 2"/>
    <property type="match status" value="1"/>
</dbReference>
<reference evidence="4" key="2">
    <citation type="submission" date="2016-10" db="EMBL/GenBank/DDBJ databases">
        <authorList>
            <person name="de Groot N.N."/>
        </authorList>
    </citation>
    <scope>NUCLEOTIDE SEQUENCE [LARGE SCALE GENOMIC DNA]</scope>
    <source>
        <strain evidence="4">DSM 12489</strain>
    </source>
</reference>
<dbReference type="SUPFAM" id="SSF52821">
    <property type="entry name" value="Rhodanese/Cell cycle control phosphatase"/>
    <property type="match status" value="1"/>
</dbReference>
<dbReference type="GO" id="GO:0016705">
    <property type="term" value="F:oxidoreductase activity, acting on paired donors, with incorporation or reduction of molecular oxygen"/>
    <property type="evidence" value="ECO:0007669"/>
    <property type="project" value="UniProtKB-UniRule"/>
</dbReference>
<dbReference type="Proteomes" id="UP001157137">
    <property type="component" value="Unassembled WGS sequence"/>
</dbReference>
<dbReference type="Gene3D" id="3.30.70.100">
    <property type="match status" value="1"/>
</dbReference>
<dbReference type="STRING" id="89784.SAMN04489725_105150"/>
<reference evidence="5" key="1">
    <citation type="submission" date="2016-10" db="EMBL/GenBank/DDBJ databases">
        <authorList>
            <person name="Varghese N."/>
        </authorList>
    </citation>
    <scope>NUCLEOTIDE SEQUENCE [LARGE SCALE GENOMIC DNA]</scope>
    <source>
        <strain evidence="5">DSM 12489</strain>
    </source>
</reference>
<dbReference type="RefSeq" id="WP_040289264.1">
    <property type="nucleotide sequence ID" value="NZ_BSRA01000007.1"/>
</dbReference>
<gene>
    <name evidence="1" type="primary">trhO</name>
    <name evidence="3" type="synonym">ybfQ</name>
    <name evidence="3" type="ORF">Heshes_15130</name>
    <name evidence="4" type="ORF">SAMN04489725_105150</name>
</gene>
<reference evidence="3" key="3">
    <citation type="submission" date="2023-02" db="EMBL/GenBank/DDBJ databases">
        <title>Proposal of a novel subspecies: Alicyclobacillus hesperidum subspecies aegle.</title>
        <authorList>
            <person name="Goto K."/>
            <person name="Fujii T."/>
            <person name="Yasui K."/>
            <person name="Mochida K."/>
            <person name="Kato-Tanaka Y."/>
            <person name="Morohoshi S."/>
            <person name="An S.Y."/>
            <person name="Kasai H."/>
            <person name="Yokota A."/>
        </authorList>
    </citation>
    <scope>NUCLEOTIDE SEQUENCE</scope>
    <source>
        <strain evidence="3">DSM 12766</strain>
    </source>
</reference>
<dbReference type="Pfam" id="PF00581">
    <property type="entry name" value="Rhodanese"/>
    <property type="match status" value="1"/>
</dbReference>
<comment type="similarity">
    <text evidence="1">Belongs to the TrhO family.</text>
</comment>
<dbReference type="HAMAP" id="MF_00469">
    <property type="entry name" value="TrhO"/>
    <property type="match status" value="1"/>
</dbReference>
<feature type="domain" description="Rhodanese" evidence="2">
    <location>
        <begin position="123"/>
        <end position="215"/>
    </location>
</feature>
<dbReference type="Pfam" id="PF12368">
    <property type="entry name" value="Rhodanese_C"/>
    <property type="match status" value="1"/>
</dbReference>
<protein>
    <recommendedName>
        <fullName evidence="1">tRNA uridine(34) hydroxylase</fullName>
        <ecNumber evidence="1">1.14.-.-</ecNumber>
    </recommendedName>
    <alternativeName>
        <fullName evidence="1">tRNA hydroxylation protein O</fullName>
    </alternativeName>
</protein>
<dbReference type="InterPro" id="IPR040503">
    <property type="entry name" value="TRHO_N"/>
</dbReference>
<evidence type="ECO:0000313" key="5">
    <source>
        <dbReference type="Proteomes" id="UP000182589"/>
    </source>
</evidence>
<comment type="function">
    <text evidence="1">Catalyzes oxygen-dependent 5-hydroxyuridine (ho5U) modification at position 34 in tRNAs.</text>
</comment>
<accession>A0A1H2TB45</accession>
<comment type="catalytic activity">
    <reaction evidence="1">
        <text>uridine(34) in tRNA + AH2 + O2 = 5-hydroxyuridine(34) in tRNA + A + H2O</text>
        <dbReference type="Rhea" id="RHEA:64224"/>
        <dbReference type="Rhea" id="RHEA-COMP:11727"/>
        <dbReference type="Rhea" id="RHEA-COMP:13381"/>
        <dbReference type="ChEBI" id="CHEBI:13193"/>
        <dbReference type="ChEBI" id="CHEBI:15377"/>
        <dbReference type="ChEBI" id="CHEBI:15379"/>
        <dbReference type="ChEBI" id="CHEBI:17499"/>
        <dbReference type="ChEBI" id="CHEBI:65315"/>
        <dbReference type="ChEBI" id="CHEBI:136877"/>
    </reaction>
</comment>
<keyword evidence="1" id="KW-0819">tRNA processing</keyword>
<dbReference type="SMART" id="SM00450">
    <property type="entry name" value="RHOD"/>
    <property type="match status" value="1"/>
</dbReference>
<evidence type="ECO:0000313" key="3">
    <source>
        <dbReference type="EMBL" id="GLV13829.1"/>
    </source>
</evidence>
<keyword evidence="5" id="KW-1185">Reference proteome</keyword>
<dbReference type="PROSITE" id="PS50206">
    <property type="entry name" value="RHODANESE_3"/>
    <property type="match status" value="1"/>
</dbReference>
<dbReference type="EMBL" id="FNOJ01000005">
    <property type="protein sequence ID" value="SDW40987.1"/>
    <property type="molecule type" value="Genomic_DNA"/>
</dbReference>
<dbReference type="InterPro" id="IPR001763">
    <property type="entry name" value="Rhodanese-like_dom"/>
</dbReference>
<dbReference type="InterPro" id="IPR020936">
    <property type="entry name" value="TrhO"/>
</dbReference>
<organism evidence="4 5">
    <name type="scientific">Alicyclobacillus hesperidum</name>
    <dbReference type="NCBI Taxonomy" id="89784"/>
    <lineage>
        <taxon>Bacteria</taxon>
        <taxon>Bacillati</taxon>
        <taxon>Bacillota</taxon>
        <taxon>Bacilli</taxon>
        <taxon>Bacillales</taxon>
        <taxon>Alicyclobacillaceae</taxon>
        <taxon>Alicyclobacillus</taxon>
    </lineage>
</organism>
<dbReference type="CDD" id="cd01518">
    <property type="entry name" value="RHOD_YceA"/>
    <property type="match status" value="1"/>
</dbReference>
<evidence type="ECO:0000259" key="2">
    <source>
        <dbReference type="PROSITE" id="PS50206"/>
    </source>
</evidence>
<dbReference type="PANTHER" id="PTHR43268:SF3">
    <property type="entry name" value="RHODANESE-LIKE DOMAIN-CONTAINING PROTEIN 7-RELATED"/>
    <property type="match status" value="1"/>
</dbReference>
<dbReference type="EMBL" id="BSRA01000007">
    <property type="protein sequence ID" value="GLV13829.1"/>
    <property type="molecule type" value="Genomic_DNA"/>
</dbReference>
<dbReference type="InterPro" id="IPR036873">
    <property type="entry name" value="Rhodanese-like_dom_sf"/>
</dbReference>
<dbReference type="AlphaFoldDB" id="A0A1H2TB45"/>
<proteinExistence type="inferred from homology"/>
<dbReference type="GO" id="GO:0006400">
    <property type="term" value="P:tRNA modification"/>
    <property type="evidence" value="ECO:0007669"/>
    <property type="project" value="UniProtKB-UniRule"/>
</dbReference>
<name>A0A1H2TB45_9BACL</name>
<dbReference type="Gene3D" id="3.40.250.10">
    <property type="entry name" value="Rhodanese-like domain"/>
    <property type="match status" value="1"/>
</dbReference>
<dbReference type="InterPro" id="IPR022111">
    <property type="entry name" value="Rhodanese_C"/>
</dbReference>
<sequence length="311" mass="35956">MSYEILLFYKFIPIDDPDALVAEQLQLCEMLGLRGRVIVAHEGINGTLSGPKRATEAYRKFMHRDERFADMVFKVDEAEDHAFPRLSVRHKSEIVHFGVEDQVRPWELTGKRLSPKEWHAMLQEEDVVVIDGRNDYEYDIGHFRNAIRPDIRTFREFPEWIAEHKDEWKGKKVLTYCTGGIRCEKLSGYLMREGIDEVYQLDGGIVTYAKDPEVKGHLFDGKCYVFDNRIAVRINQTEEDTVISRCSHCGQPCDRYINCAYLDCHRQHLCCFACEVERHGFCTPECEAKAIAEDRVDPLFKHLSTSGLAQG</sequence>
<keyword evidence="1" id="KW-0560">Oxidoreductase</keyword>
<evidence type="ECO:0000313" key="4">
    <source>
        <dbReference type="EMBL" id="SDW40987.1"/>
    </source>
</evidence>
<dbReference type="EC" id="1.14.-.-" evidence="1"/>